<evidence type="ECO:0000313" key="2">
    <source>
        <dbReference type="EMBL" id="KAK7047365.1"/>
    </source>
</evidence>
<reference evidence="2 3" key="1">
    <citation type="submission" date="2024-01" db="EMBL/GenBank/DDBJ databases">
        <title>A draft genome for a cacao thread blight-causing isolate of Paramarasmius palmivorus.</title>
        <authorList>
            <person name="Baruah I.K."/>
            <person name="Bukari Y."/>
            <person name="Amoako-Attah I."/>
            <person name="Meinhardt L.W."/>
            <person name="Bailey B.A."/>
            <person name="Cohen S.P."/>
        </authorList>
    </citation>
    <scope>NUCLEOTIDE SEQUENCE [LARGE SCALE GENOMIC DNA]</scope>
    <source>
        <strain evidence="2 3">GH-12</strain>
    </source>
</reference>
<comment type="caution">
    <text evidence="2">The sequence shown here is derived from an EMBL/GenBank/DDBJ whole genome shotgun (WGS) entry which is preliminary data.</text>
</comment>
<protein>
    <recommendedName>
        <fullName evidence="1">MOSC domain-containing protein</fullName>
    </recommendedName>
</protein>
<dbReference type="GO" id="GO:0030151">
    <property type="term" value="F:molybdenum ion binding"/>
    <property type="evidence" value="ECO:0007669"/>
    <property type="project" value="InterPro"/>
</dbReference>
<keyword evidence="3" id="KW-1185">Reference proteome</keyword>
<accession>A0AAW0D715</accession>
<dbReference type="AlphaFoldDB" id="A0AAW0D715"/>
<name>A0AAW0D715_9AGAR</name>
<dbReference type="GO" id="GO:0003824">
    <property type="term" value="F:catalytic activity"/>
    <property type="evidence" value="ECO:0007669"/>
    <property type="project" value="InterPro"/>
</dbReference>
<dbReference type="InterPro" id="IPR005302">
    <property type="entry name" value="MoCF_Sase_C"/>
</dbReference>
<dbReference type="GO" id="GO:0030170">
    <property type="term" value="F:pyridoxal phosphate binding"/>
    <property type="evidence" value="ECO:0007669"/>
    <property type="project" value="InterPro"/>
</dbReference>
<proteinExistence type="predicted"/>
<organism evidence="2 3">
    <name type="scientific">Paramarasmius palmivorus</name>
    <dbReference type="NCBI Taxonomy" id="297713"/>
    <lineage>
        <taxon>Eukaryota</taxon>
        <taxon>Fungi</taxon>
        <taxon>Dikarya</taxon>
        <taxon>Basidiomycota</taxon>
        <taxon>Agaricomycotina</taxon>
        <taxon>Agaricomycetes</taxon>
        <taxon>Agaricomycetidae</taxon>
        <taxon>Agaricales</taxon>
        <taxon>Marasmiineae</taxon>
        <taxon>Marasmiaceae</taxon>
        <taxon>Paramarasmius</taxon>
    </lineage>
</organism>
<dbReference type="EMBL" id="JAYKXP010000020">
    <property type="protein sequence ID" value="KAK7047365.1"/>
    <property type="molecule type" value="Genomic_DNA"/>
</dbReference>
<sequence length="287" mass="31548">MVLITPKVILDEISPYGGELSISFPENSGCETFSIPLHPTGDVLEMWKRIGDVSMWGDSIDGYVCEPFAGPSATSILSRYFGKSVHLAFKGPNPRQCKPTDLFPNLKASARYQDGYPLLILSEENVQVLEQEIRRRIGQQGIEEKWATEKLEVERSVRSCTAYHYILTSTTHHGFTPLDSVQTLFYPEPGAFAEDDWDEIAVGSDLKVAAKAPGILVVSKCARCLLPNVSPETGIRDQAVPYKVLMKTRLGADPKNKWKPCCGCNGVPLGEGTITVGDAVMIRSLVD</sequence>
<evidence type="ECO:0000259" key="1">
    <source>
        <dbReference type="PROSITE" id="PS51340"/>
    </source>
</evidence>
<evidence type="ECO:0000313" key="3">
    <source>
        <dbReference type="Proteomes" id="UP001383192"/>
    </source>
</evidence>
<gene>
    <name evidence="2" type="ORF">VNI00_006596</name>
</gene>
<dbReference type="PROSITE" id="PS51340">
    <property type="entry name" value="MOSC"/>
    <property type="match status" value="1"/>
</dbReference>
<feature type="domain" description="MOSC" evidence="1">
    <location>
        <begin position="79"/>
        <end position="283"/>
    </location>
</feature>
<dbReference type="Proteomes" id="UP001383192">
    <property type="component" value="Unassembled WGS sequence"/>
</dbReference>